<keyword evidence="1" id="KW-0812">Transmembrane</keyword>
<keyword evidence="1" id="KW-1133">Transmembrane helix</keyword>
<reference evidence="3" key="1">
    <citation type="submission" date="2015-08" db="UniProtKB">
        <authorList>
            <consortium name="WormBaseParasite"/>
        </authorList>
    </citation>
    <scope>IDENTIFICATION</scope>
</reference>
<protein>
    <submittedName>
        <fullName evidence="3">Glyco_trans_2-like domain-containing protein</fullName>
    </submittedName>
    <submittedName>
        <fullName evidence="4">Nucleotide-diphospho-sugar transferase domain-containing protein</fullName>
    </submittedName>
</protein>
<dbReference type="InterPro" id="IPR029044">
    <property type="entry name" value="Nucleotide-diphossugar_trans"/>
</dbReference>
<keyword evidence="2" id="KW-1185">Reference proteome</keyword>
<evidence type="ECO:0000256" key="1">
    <source>
        <dbReference type="SAM" id="Phobius"/>
    </source>
</evidence>
<dbReference type="InterPro" id="IPR004988">
    <property type="entry name" value="DUF273"/>
</dbReference>
<organism evidence="3">
    <name type="scientific">Strongyloides stercoralis</name>
    <name type="common">Threadworm</name>
    <dbReference type="NCBI Taxonomy" id="6248"/>
    <lineage>
        <taxon>Eukaryota</taxon>
        <taxon>Metazoa</taxon>
        <taxon>Ecdysozoa</taxon>
        <taxon>Nematoda</taxon>
        <taxon>Chromadorea</taxon>
        <taxon>Rhabditida</taxon>
        <taxon>Tylenchina</taxon>
        <taxon>Panagrolaimomorpha</taxon>
        <taxon>Strongyloidoidea</taxon>
        <taxon>Strongyloididae</taxon>
        <taxon>Strongyloides</taxon>
    </lineage>
</organism>
<accession>A0A0K0EC05</accession>
<dbReference type="WBParaSite" id="TCONS_00012918.p1">
    <property type="protein sequence ID" value="TCONS_00012918.p1"/>
    <property type="gene ID" value="XLOC_008674"/>
</dbReference>
<sequence length="368" mass="43930">MKFYYRFLYCCFFLTIIIILYYYFLDFSNNIIFTKKNDFVNANEIAIVIIIDNETITNYEQAVKTVHCYSIHYNYTFIIINDNKNSSFGTNCLQKDFMFRRHCIISDYGLKFEDIIKYIVFIDGDIGVVNPLHRIEEYLPKNKEEILFYDRIFNKEIAAGSYIIKNNLYTRNLLMSFANYDFKIPIFNDGSDNVALQVFILDFLGTTNNSSEYNQCMKLYNTSIGYDQNMIVVSCFKWILNKLDETPYNNDYYTFDKGRIKIVRKLSSKRWVRDTWLANWKYCDKDFLHHGWKTKEIIENDDKFKNEFNSSDALCKSSDFLHAWNYISLLKVTCKEIDKEINYWIYNADAEDIKNIYLSNVTKLLIID</sequence>
<evidence type="ECO:0000313" key="3">
    <source>
        <dbReference type="WBParaSite" id="SSTP_0000701900.1"/>
    </source>
</evidence>
<dbReference type="Proteomes" id="UP000035681">
    <property type="component" value="Unplaced"/>
</dbReference>
<feature type="transmembrane region" description="Helical" evidence="1">
    <location>
        <begin position="7"/>
        <end position="25"/>
    </location>
</feature>
<evidence type="ECO:0000313" key="4">
    <source>
        <dbReference type="WBParaSite" id="TCONS_00012918.p1"/>
    </source>
</evidence>
<dbReference type="AlphaFoldDB" id="A0A0K0EC05"/>
<dbReference type="PANTHER" id="PTHR31562:SF4">
    <property type="entry name" value="DUF268 DOMAIN-CONTAINING PROTEIN-RELATED"/>
    <property type="match status" value="1"/>
</dbReference>
<dbReference type="Gene3D" id="3.90.550.10">
    <property type="entry name" value="Spore Coat Polysaccharide Biosynthesis Protein SpsA, Chain A"/>
    <property type="match status" value="1"/>
</dbReference>
<dbReference type="Pfam" id="PF03314">
    <property type="entry name" value="DUF273"/>
    <property type="match status" value="1"/>
</dbReference>
<proteinExistence type="predicted"/>
<name>A0A0K0EC05_STRER</name>
<evidence type="ECO:0000313" key="2">
    <source>
        <dbReference type="Proteomes" id="UP000035681"/>
    </source>
</evidence>
<keyword evidence="1" id="KW-0472">Membrane</keyword>
<dbReference type="STRING" id="6248.A0A0K0EC05"/>
<dbReference type="WBParaSite" id="SSTP_0000701900.1">
    <property type="protein sequence ID" value="SSTP_0000701900.1"/>
    <property type="gene ID" value="SSTP_0000701900"/>
</dbReference>
<dbReference type="PANTHER" id="PTHR31562">
    <property type="entry name" value="PROTEIN CBG18972"/>
    <property type="match status" value="1"/>
</dbReference>